<dbReference type="PROSITE" id="PS00198">
    <property type="entry name" value="4FE4S_FER_1"/>
    <property type="match status" value="1"/>
</dbReference>
<keyword evidence="10" id="KW-1185">Reference proteome</keyword>
<dbReference type="EMBL" id="FWPT01000006">
    <property type="protein sequence ID" value="SMA48793.1"/>
    <property type="molecule type" value="Genomic_DNA"/>
</dbReference>
<dbReference type="GO" id="GO:0051539">
    <property type="term" value="F:4 iron, 4 sulfur cluster binding"/>
    <property type="evidence" value="ECO:0007669"/>
    <property type="project" value="UniProtKB-KW"/>
</dbReference>
<keyword evidence="2" id="KW-0004">4Fe-4S</keyword>
<feature type="domain" description="4Fe-4S ferredoxin-type" evidence="8">
    <location>
        <begin position="244"/>
        <end position="274"/>
    </location>
</feature>
<evidence type="ECO:0000313" key="10">
    <source>
        <dbReference type="Proteomes" id="UP000196573"/>
    </source>
</evidence>
<dbReference type="AlphaFoldDB" id="A0A1X7AM34"/>
<dbReference type="InterPro" id="IPR017900">
    <property type="entry name" value="4Fe4S_Fe_S_CS"/>
</dbReference>
<dbReference type="Pfam" id="PF10531">
    <property type="entry name" value="SLBB"/>
    <property type="match status" value="1"/>
</dbReference>
<sequence>MDLITQVQNSGVVGAGGAGFPTHVKLGAQAEYLIINAAECEPLLQTDQYLMRERAAELVGGVLLTKAQVQAEKAVIAVKGKYGDAIAAMRAVIEEQQAEIEIFELQNFYPAGDEQMTVYEVTGRSVPPGGIPLNVGCVVSNVATMINVFEASEGTAVTHKYVSVLGEVNNPRVIRIPVGAALSECLVAAGGTTIEDFAIIRGGPMMGKVVRKDELEGLYLKKTDGALIVLPADHYLVQRSELTEEQILNRARKCIQCRQCTDGCPRNQIGHDLNPHKMMRAVMMDEVDESVQEALLCCACGVCEMYSCPMGIDPRQVNIIIANKLRAKGIRYQHDGSEIIAREGREYTKIPPARLIARLQLDKWDHQHLDSFVDVQSTTVRLLMSQHIGAPSIPAVAVGDAVTVGQVVGTIPEGALGSTIHASINGTVTAVENGYVEISTQLS</sequence>
<name>A0A1X7AM34_9GAMM</name>
<dbReference type="InterPro" id="IPR009051">
    <property type="entry name" value="Helical_ferredxn"/>
</dbReference>
<dbReference type="SUPFAM" id="SSF142019">
    <property type="entry name" value="Nqo1 FMN-binding domain-like"/>
    <property type="match status" value="1"/>
</dbReference>
<evidence type="ECO:0000313" key="9">
    <source>
        <dbReference type="EMBL" id="SMA48793.1"/>
    </source>
</evidence>
<gene>
    <name evidence="9" type="primary">rnfC_2</name>
    <name evidence="9" type="ORF">EHSB41UT_02902</name>
</gene>
<keyword evidence="4" id="KW-0677">Repeat</keyword>
<proteinExistence type="predicted"/>
<evidence type="ECO:0000256" key="5">
    <source>
        <dbReference type="ARBA" id="ARBA00022982"/>
    </source>
</evidence>
<dbReference type="Pfam" id="PF13375">
    <property type="entry name" value="RnfC_N"/>
    <property type="match status" value="1"/>
</dbReference>
<dbReference type="InterPro" id="IPR011538">
    <property type="entry name" value="Nuo51_FMN-bd"/>
</dbReference>
<accession>A0A1X7AM34</accession>
<dbReference type="GO" id="GO:0009055">
    <property type="term" value="F:electron transfer activity"/>
    <property type="evidence" value="ECO:0007669"/>
    <property type="project" value="InterPro"/>
</dbReference>
<evidence type="ECO:0000256" key="3">
    <source>
        <dbReference type="ARBA" id="ARBA00022723"/>
    </source>
</evidence>
<keyword evidence="5" id="KW-0249">Electron transport</keyword>
<dbReference type="InterPro" id="IPR026902">
    <property type="entry name" value="RnfC_N"/>
</dbReference>
<keyword evidence="3" id="KW-0479">Metal-binding</keyword>
<dbReference type="Gene3D" id="3.40.50.11540">
    <property type="entry name" value="NADH-ubiquinone oxidoreductase 51kDa subunit"/>
    <property type="match status" value="1"/>
</dbReference>
<evidence type="ECO:0000256" key="4">
    <source>
        <dbReference type="ARBA" id="ARBA00022737"/>
    </source>
</evidence>
<dbReference type="GO" id="GO:0046872">
    <property type="term" value="F:metal ion binding"/>
    <property type="evidence" value="ECO:0007669"/>
    <property type="project" value="UniProtKB-KW"/>
</dbReference>
<keyword evidence="1" id="KW-0813">Transport</keyword>
<dbReference type="InterPro" id="IPR017896">
    <property type="entry name" value="4Fe4S_Fe-S-bd"/>
</dbReference>
<dbReference type="SUPFAM" id="SSF142984">
    <property type="entry name" value="Nqo1 middle domain-like"/>
    <property type="match status" value="1"/>
</dbReference>
<dbReference type="RefSeq" id="WP_087111097.1">
    <property type="nucleotide sequence ID" value="NZ_CBCSCN010000006.1"/>
</dbReference>
<dbReference type="Pfam" id="PF13534">
    <property type="entry name" value="Fer4_17"/>
    <property type="match status" value="1"/>
</dbReference>
<dbReference type="PANTHER" id="PTHR43034">
    <property type="entry name" value="ION-TRANSLOCATING OXIDOREDUCTASE COMPLEX SUBUNIT C"/>
    <property type="match status" value="1"/>
</dbReference>
<dbReference type="InterPro" id="IPR019554">
    <property type="entry name" value="Soluble_ligand-bd"/>
</dbReference>
<evidence type="ECO:0000256" key="1">
    <source>
        <dbReference type="ARBA" id="ARBA00022448"/>
    </source>
</evidence>
<dbReference type="Proteomes" id="UP000196573">
    <property type="component" value="Unassembled WGS sequence"/>
</dbReference>
<dbReference type="Gene3D" id="3.10.20.600">
    <property type="match status" value="1"/>
</dbReference>
<keyword evidence="7" id="KW-0411">Iron-sulfur</keyword>
<evidence type="ECO:0000256" key="6">
    <source>
        <dbReference type="ARBA" id="ARBA00023004"/>
    </source>
</evidence>
<dbReference type="InterPro" id="IPR017054">
    <property type="entry name" value="PduS"/>
</dbReference>
<dbReference type="GO" id="GO:0016020">
    <property type="term" value="C:membrane"/>
    <property type="evidence" value="ECO:0007669"/>
    <property type="project" value="InterPro"/>
</dbReference>
<protein>
    <submittedName>
        <fullName evidence="9">Electron transport complex protein RnfC</fullName>
    </submittedName>
</protein>
<dbReference type="SUPFAM" id="SSF46548">
    <property type="entry name" value="alpha-helical ferredoxin"/>
    <property type="match status" value="1"/>
</dbReference>
<dbReference type="PROSITE" id="PS51379">
    <property type="entry name" value="4FE4S_FER_2"/>
    <property type="match status" value="1"/>
</dbReference>
<dbReference type="Pfam" id="PF01512">
    <property type="entry name" value="Complex1_51K"/>
    <property type="match status" value="1"/>
</dbReference>
<reference evidence="9 10" key="1">
    <citation type="submission" date="2017-03" db="EMBL/GenBank/DDBJ databases">
        <authorList>
            <person name="Afonso C.L."/>
            <person name="Miller P.J."/>
            <person name="Scott M.A."/>
            <person name="Spackman E."/>
            <person name="Goraichik I."/>
            <person name="Dimitrov K.M."/>
            <person name="Suarez D.L."/>
            <person name="Swayne D.E."/>
        </authorList>
    </citation>
    <scope>NUCLEOTIDE SEQUENCE [LARGE SCALE GENOMIC DNA]</scope>
    <source>
        <strain evidence="9">SB41UT1</strain>
    </source>
</reference>
<organism evidence="9 10">
    <name type="scientific">Parendozoicomonas haliclonae</name>
    <dbReference type="NCBI Taxonomy" id="1960125"/>
    <lineage>
        <taxon>Bacteria</taxon>
        <taxon>Pseudomonadati</taxon>
        <taxon>Pseudomonadota</taxon>
        <taxon>Gammaproteobacteria</taxon>
        <taxon>Oceanospirillales</taxon>
        <taxon>Endozoicomonadaceae</taxon>
        <taxon>Parendozoicomonas</taxon>
    </lineage>
</organism>
<dbReference type="InterPro" id="IPR037225">
    <property type="entry name" value="Nuo51_FMN-bd_sf"/>
</dbReference>
<evidence type="ECO:0000256" key="2">
    <source>
        <dbReference type="ARBA" id="ARBA00022485"/>
    </source>
</evidence>
<dbReference type="InterPro" id="IPR010208">
    <property type="entry name" value="Ion_transpt_RnfC/RsxC"/>
</dbReference>
<keyword evidence="6" id="KW-0408">Iron</keyword>
<dbReference type="Gene3D" id="1.10.1060.10">
    <property type="entry name" value="Alpha-helical ferredoxin"/>
    <property type="match status" value="1"/>
</dbReference>
<dbReference type="PANTHER" id="PTHR43034:SF2">
    <property type="entry name" value="ION-TRANSLOCATING OXIDOREDUCTASE COMPLEX SUBUNIT C"/>
    <property type="match status" value="1"/>
</dbReference>
<dbReference type="PIRSF" id="PIRSF036408">
    <property type="entry name" value="PduS_prd"/>
    <property type="match status" value="1"/>
</dbReference>
<dbReference type="OrthoDB" id="9767754at2"/>
<evidence type="ECO:0000259" key="8">
    <source>
        <dbReference type="PROSITE" id="PS51379"/>
    </source>
</evidence>
<evidence type="ECO:0000256" key="7">
    <source>
        <dbReference type="ARBA" id="ARBA00023014"/>
    </source>
</evidence>